<evidence type="ECO:0000313" key="3">
    <source>
        <dbReference type="EMBL" id="PFJ29352.1"/>
    </source>
</evidence>
<evidence type="ECO:0000256" key="2">
    <source>
        <dbReference type="SAM" id="Phobius"/>
    </source>
</evidence>
<name>A0A9X6WI80_BACTU</name>
<feature type="region of interest" description="Disordered" evidence="1">
    <location>
        <begin position="183"/>
        <end position="205"/>
    </location>
</feature>
<protein>
    <submittedName>
        <fullName evidence="3">Uncharacterized protein</fullName>
    </submittedName>
</protein>
<dbReference type="EMBL" id="NUVX01000078">
    <property type="protein sequence ID" value="PFJ29352.1"/>
    <property type="molecule type" value="Genomic_DNA"/>
</dbReference>
<comment type="caution">
    <text evidence="3">The sequence shown here is derived from an EMBL/GenBank/DDBJ whole genome shotgun (WGS) entry which is preliminary data.</text>
</comment>
<dbReference type="AlphaFoldDB" id="A0A9X6WI80"/>
<accession>A0A9X6WI80</accession>
<dbReference type="Proteomes" id="UP000224003">
    <property type="component" value="Unassembled WGS sequence"/>
</dbReference>
<feature type="transmembrane region" description="Helical" evidence="2">
    <location>
        <begin position="21"/>
        <end position="38"/>
    </location>
</feature>
<organism evidence="3 4">
    <name type="scientific">Bacillus thuringiensis</name>
    <dbReference type="NCBI Taxonomy" id="1428"/>
    <lineage>
        <taxon>Bacteria</taxon>
        <taxon>Bacillati</taxon>
        <taxon>Bacillota</taxon>
        <taxon>Bacilli</taxon>
        <taxon>Bacillales</taxon>
        <taxon>Bacillaceae</taxon>
        <taxon>Bacillus</taxon>
        <taxon>Bacillus cereus group</taxon>
    </lineage>
</organism>
<gene>
    <name evidence="3" type="ORF">COJ15_31680</name>
</gene>
<keyword evidence="2" id="KW-0812">Transmembrane</keyword>
<proteinExistence type="predicted"/>
<keyword evidence="2" id="KW-0472">Membrane</keyword>
<evidence type="ECO:0000256" key="1">
    <source>
        <dbReference type="SAM" id="MobiDB-lite"/>
    </source>
</evidence>
<feature type="non-terminal residue" evidence="3">
    <location>
        <position position="1"/>
    </location>
</feature>
<keyword evidence="2" id="KW-1133">Transmembrane helix</keyword>
<sequence length="316" mass="36867">LNGKEAKIVSNYRTKRKRNSMYLFFLLVVTSLMVIITFQKKIFPHISKEILNDMHIKVDSINKSTKQEIINKNATENIESPVVVVRNDSVLLNGEPYNLISLDSFHDFLQTPIHKTNSIQNVLVTELIQKQDEYNNPTKILKEIQIDYNNLLLLQTTREKTDEQNSKLIQELYLNPDATYVSSYKNDKNNSPKKSNKKYEHKGKLNKENLLESSVNLNKYDSPFHLVRSLGDNVGFLAGVNEKNVILLKKNNREYFDVVQEEIVIYYFDKLSKLPIKVIEYKKNKDGEKKTVTKKQIVYSKWNELEKISKPFGIDF</sequence>
<evidence type="ECO:0000313" key="4">
    <source>
        <dbReference type="Proteomes" id="UP000224003"/>
    </source>
</evidence>
<reference evidence="3 4" key="1">
    <citation type="submission" date="2017-09" db="EMBL/GenBank/DDBJ databases">
        <title>Large-scale bioinformatics analysis of Bacillus genomes uncovers conserved roles of natural products in bacterial physiology.</title>
        <authorList>
            <consortium name="Agbiome Team Llc"/>
            <person name="Bleich R.M."/>
            <person name="Grubbs K.J."/>
            <person name="Santa Maria K.C."/>
            <person name="Allen S.E."/>
            <person name="Farag S."/>
            <person name="Shank E.A."/>
            <person name="Bowers A."/>
        </authorList>
    </citation>
    <scope>NUCLEOTIDE SEQUENCE [LARGE SCALE GENOMIC DNA]</scope>
    <source>
        <strain evidence="3 4">AFS085496</strain>
    </source>
</reference>